<dbReference type="EMBL" id="RQZG01000011">
    <property type="protein sequence ID" value="RRD04448.1"/>
    <property type="molecule type" value="Genomic_DNA"/>
</dbReference>
<reference evidence="1 2" key="1">
    <citation type="submission" date="2018-11" db="EMBL/GenBank/DDBJ databases">
        <title>Genomes From Bacteria Associated with the Canine Oral Cavity: a Test Case for Automated Genome-Based Taxonomic Assignment.</title>
        <authorList>
            <person name="Coil D.A."/>
            <person name="Jospin G."/>
            <person name="Darling A.E."/>
            <person name="Wallis C."/>
            <person name="Davis I.J."/>
            <person name="Harris S."/>
            <person name="Eisen J.A."/>
            <person name="Holcombe L.J."/>
            <person name="O'Flynn C."/>
        </authorList>
    </citation>
    <scope>NUCLEOTIDE SEQUENCE [LARGE SCALE GENOMIC DNA]</scope>
    <source>
        <strain evidence="1 2">OH887_COT-365</strain>
    </source>
</reference>
<dbReference type="Proteomes" id="UP000280819">
    <property type="component" value="Unassembled WGS sequence"/>
</dbReference>
<evidence type="ECO:0000313" key="1">
    <source>
        <dbReference type="EMBL" id="RRD04448.1"/>
    </source>
</evidence>
<proteinExistence type="predicted"/>
<sequence length="142" mass="13907">MGGVVEGCDGVVGLGGGCGGVAVVVEPDVGEEGGEEFAFHGWDGGVVEVGGVFEEGEVGEGVVGFLLEVVVGVVELFGGGGAAGAEVVEAFAESGGVKCGVGCELEEAFFSGVECGQFFAEALSGLAFHDLSVFQALGDLLA</sequence>
<evidence type="ECO:0000313" key="2">
    <source>
        <dbReference type="Proteomes" id="UP000280819"/>
    </source>
</evidence>
<comment type="caution">
    <text evidence="1">The sequence shown here is derived from an EMBL/GenBank/DDBJ whole genome shotgun (WGS) entry which is preliminary data.</text>
</comment>
<organism evidence="1 2">
    <name type="scientific">Arachnia propionica</name>
    <dbReference type="NCBI Taxonomy" id="1750"/>
    <lineage>
        <taxon>Bacteria</taxon>
        <taxon>Bacillati</taxon>
        <taxon>Actinomycetota</taxon>
        <taxon>Actinomycetes</taxon>
        <taxon>Propionibacteriales</taxon>
        <taxon>Propionibacteriaceae</taxon>
        <taxon>Arachnia</taxon>
    </lineage>
</organism>
<dbReference type="AlphaFoldDB" id="A0A3P1T554"/>
<gene>
    <name evidence="1" type="ORF">EII34_10345</name>
</gene>
<name>A0A3P1T554_9ACTN</name>
<protein>
    <submittedName>
        <fullName evidence="1">Uncharacterized protein</fullName>
    </submittedName>
</protein>
<dbReference type="RefSeq" id="WP_124845078.1">
    <property type="nucleotide sequence ID" value="NZ_RQZG01000011.1"/>
</dbReference>
<accession>A0A3P1T554</accession>